<evidence type="ECO:0000313" key="2">
    <source>
        <dbReference type="Proteomes" id="UP000216682"/>
    </source>
</evidence>
<protein>
    <submittedName>
        <fullName evidence="1">Uncharacterized protein</fullName>
    </submittedName>
</protein>
<reference evidence="1 2" key="1">
    <citation type="submission" date="2017-07" db="EMBL/GenBank/DDBJ databases">
        <title>Shotgun whole genome sequences of three halophilic bacterial isolates.</title>
        <authorList>
            <person name="Pozzo T."/>
            <person name="Higdon S.M."/>
            <person name="Quillaguaman J."/>
        </authorList>
    </citation>
    <scope>NUCLEOTIDE SEQUENCE [LARGE SCALE GENOMIC DNA]</scope>
    <source>
        <strain evidence="1 2">BU-1</strain>
    </source>
</reference>
<sequence>MEDRKERPEESYAEHFDSGRTISGISRVNGFVPLTPLKQKAVDQKQRRKTLLMPEVKKEGESREKKGVVHRLRTLQQHAELFADDPDFRVINQSAGGDIPIREMFENIRSNVFYEDMLDKEKVMIYTGRAYLSETSNDKVIAVRFKDKIEVEGQAYRPSMIISRDYFMEEYEDIYEAFTNGNQYEFDVFTTLPFFMNGKYLNFSSYRTHEQVHPFGEELYSNFYIR</sequence>
<accession>A0A265E583</accession>
<dbReference type="AlphaFoldDB" id="A0A265E583"/>
<evidence type="ECO:0000313" key="1">
    <source>
        <dbReference type="EMBL" id="OZT76742.1"/>
    </source>
</evidence>
<organism evidence="1 2">
    <name type="scientific">Salinicoccus roseus</name>
    <dbReference type="NCBI Taxonomy" id="45670"/>
    <lineage>
        <taxon>Bacteria</taxon>
        <taxon>Bacillati</taxon>
        <taxon>Bacillota</taxon>
        <taxon>Bacilli</taxon>
        <taxon>Bacillales</taxon>
        <taxon>Staphylococcaceae</taxon>
        <taxon>Salinicoccus</taxon>
    </lineage>
</organism>
<comment type="caution">
    <text evidence="1">The sequence shown here is derived from an EMBL/GenBank/DDBJ whole genome shotgun (WGS) entry which is preliminary data.</text>
</comment>
<proteinExistence type="predicted"/>
<name>A0A265E583_9STAP</name>
<dbReference type="Proteomes" id="UP000216682">
    <property type="component" value="Unassembled WGS sequence"/>
</dbReference>
<dbReference type="EMBL" id="NPEZ01000004">
    <property type="protein sequence ID" value="OZT76742.1"/>
    <property type="molecule type" value="Genomic_DNA"/>
</dbReference>
<gene>
    <name evidence="1" type="ORF">CFN03_09775</name>
</gene>